<keyword evidence="1" id="KW-0812">Transmembrane</keyword>
<dbReference type="Gene3D" id="3.30.700.10">
    <property type="entry name" value="Glycoprotein, Type 4 Pilin"/>
    <property type="match status" value="1"/>
</dbReference>
<keyword evidence="3" id="KW-1185">Reference proteome</keyword>
<dbReference type="Pfam" id="PF07963">
    <property type="entry name" value="N_methyl"/>
    <property type="match status" value="1"/>
</dbReference>
<dbReference type="KEGG" id="ttk:TST_1288"/>
<evidence type="ECO:0000256" key="1">
    <source>
        <dbReference type="SAM" id="Phobius"/>
    </source>
</evidence>
<dbReference type="AlphaFoldDB" id="A0A0S3QUT1"/>
<sequence length="150" mass="16740">MKWLRQSEEGFTLIELMVVIAIIAILAAVAVSQYITYRQRAKAKELISIARNCAIEVVGQCTVDTTATVNMTDIKACSDFTGSQSVGDYLDKVKIVEESTTYDCSNTTSGTFKICAEGQVENSTYYHVNCYIDRSNYDVKCENIKKDQCQ</sequence>
<dbReference type="InterPro" id="IPR045584">
    <property type="entry name" value="Pilin-like"/>
</dbReference>
<dbReference type="Proteomes" id="UP000063234">
    <property type="component" value="Chromosome"/>
</dbReference>
<gene>
    <name evidence="2" type="primary">pilA</name>
    <name evidence="2" type="ORF">TST_1288</name>
</gene>
<dbReference type="InterPro" id="IPR012902">
    <property type="entry name" value="N_methyl_site"/>
</dbReference>
<dbReference type="RefSeq" id="WP_068550068.1">
    <property type="nucleotide sequence ID" value="NZ_AP013035.1"/>
</dbReference>
<reference evidence="3" key="1">
    <citation type="journal article" date="2018" name="Science">
        <title>A primordial and reversible TCA cycle in a facultatively chemolithoautotrophic thermophile.</title>
        <authorList>
            <person name="Nunoura T."/>
            <person name="Chikaraishi Y."/>
            <person name="Izaki R."/>
            <person name="Suwa T."/>
            <person name="Sato T."/>
            <person name="Harada T."/>
            <person name="Mori K."/>
            <person name="Kato Y."/>
            <person name="Miyazaki M."/>
            <person name="Shimamura S."/>
            <person name="Yanagawa K."/>
            <person name="Shuto A."/>
            <person name="Ohkouchi N."/>
            <person name="Fujita N."/>
            <person name="Takaki Y."/>
            <person name="Atomi H."/>
            <person name="Takai K."/>
        </authorList>
    </citation>
    <scope>NUCLEOTIDE SEQUENCE [LARGE SCALE GENOMIC DNA]</scope>
    <source>
        <strain evidence="3">DSM 17441 / JCM 13301 / NBRC 103674 / ABI70S6</strain>
    </source>
</reference>
<evidence type="ECO:0000313" key="2">
    <source>
        <dbReference type="EMBL" id="BAT72075.1"/>
    </source>
</evidence>
<proteinExistence type="predicted"/>
<dbReference type="SUPFAM" id="SSF54523">
    <property type="entry name" value="Pili subunits"/>
    <property type="match status" value="1"/>
</dbReference>
<keyword evidence="1" id="KW-1133">Transmembrane helix</keyword>
<accession>A0A0S3QUT1</accession>
<feature type="transmembrane region" description="Helical" evidence="1">
    <location>
        <begin position="12"/>
        <end position="35"/>
    </location>
</feature>
<organism evidence="2 3">
    <name type="scientific">Thermosulfidibacter takaii (strain DSM 17441 / JCM 13301 / NBRC 103674 / ABI70S6)</name>
    <dbReference type="NCBI Taxonomy" id="1298851"/>
    <lineage>
        <taxon>Bacteria</taxon>
        <taxon>Pseudomonadati</taxon>
        <taxon>Thermosulfidibacterota</taxon>
        <taxon>Thermosulfidibacteria</taxon>
        <taxon>Thermosulfidibacterales</taxon>
        <taxon>Thermosulfidibacteraceae</taxon>
    </lineage>
</organism>
<name>A0A0S3QUT1_THET7</name>
<dbReference type="NCBIfam" id="TIGR02532">
    <property type="entry name" value="IV_pilin_GFxxxE"/>
    <property type="match status" value="1"/>
</dbReference>
<dbReference type="STRING" id="1298851.TST_1288"/>
<protein>
    <submittedName>
        <fullName evidence="2">Type IV pilus assembly protein PilA</fullName>
    </submittedName>
</protein>
<dbReference type="EMBL" id="AP013035">
    <property type="protein sequence ID" value="BAT72075.1"/>
    <property type="molecule type" value="Genomic_DNA"/>
</dbReference>
<keyword evidence="1" id="KW-0472">Membrane</keyword>
<evidence type="ECO:0000313" key="3">
    <source>
        <dbReference type="Proteomes" id="UP000063234"/>
    </source>
</evidence>
<dbReference type="PROSITE" id="PS00409">
    <property type="entry name" value="PROKAR_NTER_METHYL"/>
    <property type="match status" value="1"/>
</dbReference>